<dbReference type="Proteomes" id="UP000437824">
    <property type="component" value="Unassembled WGS sequence"/>
</dbReference>
<evidence type="ECO:0000313" key="3">
    <source>
        <dbReference type="Proteomes" id="UP000437824"/>
    </source>
</evidence>
<feature type="transmembrane region" description="Helical" evidence="1">
    <location>
        <begin position="20"/>
        <end position="44"/>
    </location>
</feature>
<reference evidence="2 3" key="1">
    <citation type="submission" date="2019-11" db="EMBL/GenBank/DDBJ databases">
        <title>Draft genome sequence of Blautia luti DSM 14534T, isolated from human stool.</title>
        <authorList>
            <person name="Ortiz R."/>
            <person name="Melis-Arcos F."/>
            <person name="Covarrubias P."/>
            <person name="Cardenas J.P."/>
            <person name="Perez-Donoso J."/>
            <person name="Almonacid D."/>
        </authorList>
    </citation>
    <scope>NUCLEOTIDE SEQUENCE [LARGE SCALE GENOMIC DNA]</scope>
    <source>
        <strain evidence="2 3">DSM 14534</strain>
    </source>
</reference>
<keyword evidence="1" id="KW-0472">Membrane</keyword>
<dbReference type="InterPro" id="IPR023812">
    <property type="entry name" value="CHP04002"/>
</dbReference>
<dbReference type="InterPro" id="IPR009825">
    <property type="entry name" value="ECF_substrate-spec-like"/>
</dbReference>
<dbReference type="Gene3D" id="1.10.1760.20">
    <property type="match status" value="1"/>
</dbReference>
<dbReference type="RefSeq" id="WP_154780970.1">
    <property type="nucleotide sequence ID" value="NZ_WMBC01000017.1"/>
</dbReference>
<dbReference type="NCBIfam" id="TIGR04002">
    <property type="entry name" value="TIGR04002 family protein"/>
    <property type="match status" value="1"/>
</dbReference>
<proteinExistence type="predicted"/>
<evidence type="ECO:0000256" key="1">
    <source>
        <dbReference type="SAM" id="Phobius"/>
    </source>
</evidence>
<sequence length="179" mass="18632">MSEITSAKENAQSTSTVKKITATAVMAALTTLMTAYIFHIPVGVNGGYVHLGDTMIYLAAAFLPLPYACAAGAIGGGLADLLTAPVWAPATIIIKMLICLPFSSKGKKLVTKRNVIALFLAFMISATGYYVAEGIMFGFTASFFTSVSGSIVQSGGSAIMFVIIGTALDKIGFKTNIAK</sequence>
<dbReference type="GO" id="GO:0016020">
    <property type="term" value="C:membrane"/>
    <property type="evidence" value="ECO:0007669"/>
    <property type="project" value="InterPro"/>
</dbReference>
<keyword evidence="1" id="KW-1133">Transmembrane helix</keyword>
<feature type="transmembrane region" description="Helical" evidence="1">
    <location>
        <begin position="84"/>
        <end position="103"/>
    </location>
</feature>
<organism evidence="2 3">
    <name type="scientific">Blautia luti DSM 14534 = JCM 17040</name>
    <dbReference type="NCBI Taxonomy" id="649762"/>
    <lineage>
        <taxon>Bacteria</taxon>
        <taxon>Bacillati</taxon>
        <taxon>Bacillota</taxon>
        <taxon>Clostridia</taxon>
        <taxon>Lachnospirales</taxon>
        <taxon>Lachnospiraceae</taxon>
        <taxon>Blautia</taxon>
    </lineage>
</organism>
<evidence type="ECO:0000313" key="2">
    <source>
        <dbReference type="EMBL" id="MTD62667.1"/>
    </source>
</evidence>
<feature type="transmembrane region" description="Helical" evidence="1">
    <location>
        <begin position="144"/>
        <end position="168"/>
    </location>
</feature>
<gene>
    <name evidence="2" type="ORF">GKZ57_15860</name>
</gene>
<comment type="caution">
    <text evidence="2">The sequence shown here is derived from an EMBL/GenBank/DDBJ whole genome shotgun (WGS) entry which is preliminary data.</text>
</comment>
<accession>A0A844GQQ5</accession>
<dbReference type="AlphaFoldDB" id="A0A844GQQ5"/>
<feature type="transmembrane region" description="Helical" evidence="1">
    <location>
        <begin position="115"/>
        <end position="132"/>
    </location>
</feature>
<dbReference type="EMBL" id="WMBC01000017">
    <property type="protein sequence ID" value="MTD62667.1"/>
    <property type="molecule type" value="Genomic_DNA"/>
</dbReference>
<keyword evidence="1" id="KW-0812">Transmembrane</keyword>
<protein>
    <submittedName>
        <fullName evidence="2">TIGR04002 family protein</fullName>
    </submittedName>
</protein>
<dbReference type="Pfam" id="PF07155">
    <property type="entry name" value="ECF-ribofla_trS"/>
    <property type="match status" value="1"/>
</dbReference>
<name>A0A844GQQ5_9FIRM</name>
<feature type="transmembrane region" description="Helical" evidence="1">
    <location>
        <begin position="56"/>
        <end position="78"/>
    </location>
</feature>